<keyword evidence="3" id="KW-1185">Reference proteome</keyword>
<comment type="caution">
    <text evidence="2">The sequence shown here is derived from an EMBL/GenBank/DDBJ whole genome shotgun (WGS) entry which is preliminary data.</text>
</comment>
<feature type="transmembrane region" description="Helical" evidence="1">
    <location>
        <begin position="40"/>
        <end position="60"/>
    </location>
</feature>
<dbReference type="Proteomes" id="UP001054945">
    <property type="component" value="Unassembled WGS sequence"/>
</dbReference>
<keyword evidence="1" id="KW-1133">Transmembrane helix</keyword>
<feature type="transmembrane region" description="Helical" evidence="1">
    <location>
        <begin position="72"/>
        <end position="94"/>
    </location>
</feature>
<sequence length="99" mass="11035">MNVLRCLSPTTRKCDTVILESLPNLRKWKQISGEFSGSNLLVFLSLSGVIIVALLLVCDLRFIVEVSLGFKWVIAGFGNVILHLFVNQGLLLPFEAFEL</sequence>
<evidence type="ECO:0000313" key="3">
    <source>
        <dbReference type="Proteomes" id="UP001054945"/>
    </source>
</evidence>
<keyword evidence="1" id="KW-0812">Transmembrane</keyword>
<dbReference type="AlphaFoldDB" id="A0AAV4MVT4"/>
<evidence type="ECO:0000256" key="1">
    <source>
        <dbReference type="SAM" id="Phobius"/>
    </source>
</evidence>
<name>A0AAV4MVT4_CAEEX</name>
<dbReference type="EMBL" id="BPLR01020224">
    <property type="protein sequence ID" value="GIX76080.1"/>
    <property type="molecule type" value="Genomic_DNA"/>
</dbReference>
<organism evidence="2 3">
    <name type="scientific">Caerostris extrusa</name>
    <name type="common">Bark spider</name>
    <name type="synonym">Caerostris bankana</name>
    <dbReference type="NCBI Taxonomy" id="172846"/>
    <lineage>
        <taxon>Eukaryota</taxon>
        <taxon>Metazoa</taxon>
        <taxon>Ecdysozoa</taxon>
        <taxon>Arthropoda</taxon>
        <taxon>Chelicerata</taxon>
        <taxon>Arachnida</taxon>
        <taxon>Araneae</taxon>
        <taxon>Araneomorphae</taxon>
        <taxon>Entelegynae</taxon>
        <taxon>Araneoidea</taxon>
        <taxon>Araneidae</taxon>
        <taxon>Caerostris</taxon>
    </lineage>
</organism>
<protein>
    <submittedName>
        <fullName evidence="2">Uncharacterized protein</fullName>
    </submittedName>
</protein>
<reference evidence="2 3" key="1">
    <citation type="submission" date="2021-06" db="EMBL/GenBank/DDBJ databases">
        <title>Caerostris extrusa draft genome.</title>
        <authorList>
            <person name="Kono N."/>
            <person name="Arakawa K."/>
        </authorList>
    </citation>
    <scope>NUCLEOTIDE SEQUENCE [LARGE SCALE GENOMIC DNA]</scope>
</reference>
<proteinExistence type="predicted"/>
<keyword evidence="1" id="KW-0472">Membrane</keyword>
<accession>A0AAV4MVT4</accession>
<evidence type="ECO:0000313" key="2">
    <source>
        <dbReference type="EMBL" id="GIX76080.1"/>
    </source>
</evidence>
<gene>
    <name evidence="2" type="ORF">CEXT_168511</name>
</gene>